<dbReference type="InterPro" id="IPR003661">
    <property type="entry name" value="HisK_dim/P_dom"/>
</dbReference>
<evidence type="ECO:0000256" key="1">
    <source>
        <dbReference type="ARBA" id="ARBA00000085"/>
    </source>
</evidence>
<feature type="domain" description="Histidine kinase" evidence="5">
    <location>
        <begin position="168"/>
        <end position="388"/>
    </location>
</feature>
<organism evidence="6 7">
    <name type="scientific">Algimonas ampicilliniresistens</name>
    <dbReference type="NCBI Taxonomy" id="1298735"/>
    <lineage>
        <taxon>Bacteria</taxon>
        <taxon>Pseudomonadati</taxon>
        <taxon>Pseudomonadota</taxon>
        <taxon>Alphaproteobacteria</taxon>
        <taxon>Maricaulales</taxon>
        <taxon>Robiginitomaculaceae</taxon>
        <taxon>Algimonas</taxon>
    </lineage>
</organism>
<dbReference type="SMART" id="SM00388">
    <property type="entry name" value="HisKA"/>
    <property type="match status" value="1"/>
</dbReference>
<dbReference type="CDD" id="cd16922">
    <property type="entry name" value="HATPase_EvgS-ArcB-TorS-like"/>
    <property type="match status" value="1"/>
</dbReference>
<dbReference type="InterPro" id="IPR036890">
    <property type="entry name" value="HATPase_C_sf"/>
</dbReference>
<dbReference type="CDD" id="cd00082">
    <property type="entry name" value="HisKA"/>
    <property type="match status" value="1"/>
</dbReference>
<dbReference type="SUPFAM" id="SSF55874">
    <property type="entry name" value="ATPase domain of HSP90 chaperone/DNA topoisomerase II/histidine kinase"/>
    <property type="match status" value="1"/>
</dbReference>
<accession>A0ABQ5V3N5</accession>
<dbReference type="Proteomes" id="UP001161391">
    <property type="component" value="Unassembled WGS sequence"/>
</dbReference>
<name>A0ABQ5V3N5_9PROT</name>
<dbReference type="InterPro" id="IPR005467">
    <property type="entry name" value="His_kinase_dom"/>
</dbReference>
<dbReference type="EMBL" id="BSNK01000001">
    <property type="protein sequence ID" value="GLQ22129.1"/>
    <property type="molecule type" value="Genomic_DNA"/>
</dbReference>
<comment type="caution">
    <text evidence="6">The sequence shown here is derived from an EMBL/GenBank/DDBJ whole genome shotgun (WGS) entry which is preliminary data.</text>
</comment>
<dbReference type="EC" id="2.7.13.3" evidence="2"/>
<gene>
    <name evidence="6" type="ORF">GCM10007853_00030</name>
</gene>
<dbReference type="Gene3D" id="1.10.287.130">
    <property type="match status" value="1"/>
</dbReference>
<sequence length="400" mass="43615">MPLTLTDKHLNVLMPSFIVINRHAQIVRMGPSLLHHLDCNPIGEKLSRFFDITEIKKVRNGGHKKLTRQVQLCGRAEADGLLLRGSAVPNDAVVYLMIRHIPVGPNEKNRRALRFEDFSPTDSAMDMQIASKLYFALMKEAQMLGAEVTEKRILAEAASVAKSQFLATMSHELRTPLNGILGMAQLLSTRSFEDQDQQMVDIILSSGNALLAILNDVLDMTKIEAGQVDLDPQNEDFAAMVTRIVSLHHATAVQKGLNYTLTIDDGFPPLAWIDAHRAGQCVSNIISNAVKFTREGSVSIVLSSETVQGGYTFYVSVTDTGIGIPDTAKEVLFERFSQVDSSTTREYGGTGLGLSIAQNLARMMGGDIQVKSESGCGSTFTICFQAERPRSATDEAGVAA</sequence>
<dbReference type="InterPro" id="IPR036097">
    <property type="entry name" value="HisK_dim/P_sf"/>
</dbReference>
<dbReference type="Pfam" id="PF02518">
    <property type="entry name" value="HATPase_c"/>
    <property type="match status" value="1"/>
</dbReference>
<dbReference type="PANTHER" id="PTHR45339:SF1">
    <property type="entry name" value="HYBRID SIGNAL TRANSDUCTION HISTIDINE KINASE J"/>
    <property type="match status" value="1"/>
</dbReference>
<dbReference type="InterPro" id="IPR003594">
    <property type="entry name" value="HATPase_dom"/>
</dbReference>
<keyword evidence="4" id="KW-0902">Two-component regulatory system</keyword>
<dbReference type="PRINTS" id="PR00344">
    <property type="entry name" value="BCTRLSENSOR"/>
</dbReference>
<keyword evidence="3" id="KW-0597">Phosphoprotein</keyword>
<reference evidence="6" key="2">
    <citation type="submission" date="2023-01" db="EMBL/GenBank/DDBJ databases">
        <title>Draft genome sequence of Algimonas ampicilliniresistens strain NBRC 108219.</title>
        <authorList>
            <person name="Sun Q."/>
            <person name="Mori K."/>
        </authorList>
    </citation>
    <scope>NUCLEOTIDE SEQUENCE</scope>
    <source>
        <strain evidence="6">NBRC 108219</strain>
    </source>
</reference>
<protein>
    <recommendedName>
        <fullName evidence="2">histidine kinase</fullName>
        <ecNumber evidence="2">2.7.13.3</ecNumber>
    </recommendedName>
</protein>
<keyword evidence="7" id="KW-1185">Reference proteome</keyword>
<dbReference type="InterPro" id="IPR004358">
    <property type="entry name" value="Sig_transdc_His_kin-like_C"/>
</dbReference>
<dbReference type="SUPFAM" id="SSF47384">
    <property type="entry name" value="Homodimeric domain of signal transducing histidine kinase"/>
    <property type="match status" value="1"/>
</dbReference>
<evidence type="ECO:0000259" key="5">
    <source>
        <dbReference type="PROSITE" id="PS50109"/>
    </source>
</evidence>
<comment type="catalytic activity">
    <reaction evidence="1">
        <text>ATP + protein L-histidine = ADP + protein N-phospho-L-histidine.</text>
        <dbReference type="EC" id="2.7.13.3"/>
    </reaction>
</comment>
<evidence type="ECO:0000256" key="3">
    <source>
        <dbReference type="ARBA" id="ARBA00022553"/>
    </source>
</evidence>
<proteinExistence type="predicted"/>
<evidence type="ECO:0000256" key="2">
    <source>
        <dbReference type="ARBA" id="ARBA00012438"/>
    </source>
</evidence>
<evidence type="ECO:0000256" key="4">
    <source>
        <dbReference type="ARBA" id="ARBA00023012"/>
    </source>
</evidence>
<evidence type="ECO:0000313" key="7">
    <source>
        <dbReference type="Proteomes" id="UP001161391"/>
    </source>
</evidence>
<dbReference type="SMART" id="SM00387">
    <property type="entry name" value="HATPase_c"/>
    <property type="match status" value="1"/>
</dbReference>
<evidence type="ECO:0000313" key="6">
    <source>
        <dbReference type="EMBL" id="GLQ22129.1"/>
    </source>
</evidence>
<dbReference type="PROSITE" id="PS50109">
    <property type="entry name" value="HIS_KIN"/>
    <property type="match status" value="1"/>
</dbReference>
<dbReference type="Gene3D" id="3.30.565.10">
    <property type="entry name" value="Histidine kinase-like ATPase, C-terminal domain"/>
    <property type="match status" value="1"/>
</dbReference>
<dbReference type="PANTHER" id="PTHR45339">
    <property type="entry name" value="HYBRID SIGNAL TRANSDUCTION HISTIDINE KINASE J"/>
    <property type="match status" value="1"/>
</dbReference>
<reference evidence="6" key="1">
    <citation type="journal article" date="2014" name="Int. J. Syst. Evol. Microbiol.">
        <title>Complete genome of a new Firmicutes species belonging to the dominant human colonic microbiota ('Ruminococcus bicirculans') reveals two chromosomes and a selective capacity to utilize plant glucans.</title>
        <authorList>
            <consortium name="NISC Comparative Sequencing Program"/>
            <person name="Wegmann U."/>
            <person name="Louis P."/>
            <person name="Goesmann A."/>
            <person name="Henrissat B."/>
            <person name="Duncan S.H."/>
            <person name="Flint H.J."/>
        </authorList>
    </citation>
    <scope>NUCLEOTIDE SEQUENCE</scope>
    <source>
        <strain evidence="6">NBRC 108219</strain>
    </source>
</reference>
<dbReference type="Pfam" id="PF00512">
    <property type="entry name" value="HisKA"/>
    <property type="match status" value="1"/>
</dbReference>